<dbReference type="InterPro" id="IPR020084">
    <property type="entry name" value="NUDIX_hydrolase_CS"/>
</dbReference>
<evidence type="ECO:0000256" key="4">
    <source>
        <dbReference type="ARBA" id="ARBA00022801"/>
    </source>
</evidence>
<feature type="domain" description="Nudix hydrolase" evidence="6">
    <location>
        <begin position="2"/>
        <end position="135"/>
    </location>
</feature>
<dbReference type="GeneID" id="41587761"/>
<dbReference type="EMBL" id="LT719092">
    <property type="protein sequence ID" value="SJK84315.1"/>
    <property type="molecule type" value="Genomic_DNA"/>
</dbReference>
<gene>
    <name evidence="8" type="ORF">CPM_0431</name>
    <name evidence="7" type="ORF">CSP5_0459</name>
</gene>
<dbReference type="Gene3D" id="3.90.79.10">
    <property type="entry name" value="Nucleoside Triphosphate Pyrophosphohydrolase"/>
    <property type="match status" value="1"/>
</dbReference>
<protein>
    <recommendedName>
        <fullName evidence="2">Bis(5'-nucleosyl)-tetraphosphatase [asymmetrical]</fullName>
    </recommendedName>
    <alternativeName>
        <fullName evidence="5">Diadenosine 5',5'''-P1,P4-tetraphosphate asymmetrical hydrolase</fullName>
    </alternativeName>
</protein>
<dbReference type="GO" id="GO:0006754">
    <property type="term" value="P:ATP biosynthetic process"/>
    <property type="evidence" value="ECO:0007669"/>
    <property type="project" value="TreeGrafter"/>
</dbReference>
<dbReference type="RefSeq" id="WP_021789075.1">
    <property type="nucleotide sequence ID" value="NZ_LT671858.1"/>
</dbReference>
<evidence type="ECO:0000259" key="6">
    <source>
        <dbReference type="PROSITE" id="PS51462"/>
    </source>
</evidence>
<evidence type="ECO:0000256" key="5">
    <source>
        <dbReference type="ARBA" id="ARBA00032644"/>
    </source>
</evidence>
<accession>A0A1N5T5B8</accession>
<comment type="similarity">
    <text evidence="1">Belongs to the Nudix hydrolase family.</text>
</comment>
<dbReference type="STRING" id="1673428.CPM_0431"/>
<dbReference type="GO" id="GO:0000166">
    <property type="term" value="F:nucleotide binding"/>
    <property type="evidence" value="ECO:0007669"/>
    <property type="project" value="UniProtKB-KW"/>
</dbReference>
<dbReference type="PANTHER" id="PTHR21340">
    <property type="entry name" value="DIADENOSINE 5,5-P1,P4-TETRAPHOSPHATE PYROPHOSPHOHYDROLASE MUTT"/>
    <property type="match status" value="1"/>
</dbReference>
<dbReference type="Pfam" id="PF00293">
    <property type="entry name" value="NUDIX"/>
    <property type="match status" value="1"/>
</dbReference>
<dbReference type="GO" id="GO:0004081">
    <property type="term" value="F:bis(5'-nucleosyl)-tetraphosphatase (asymmetrical) activity"/>
    <property type="evidence" value="ECO:0007669"/>
    <property type="project" value="TreeGrafter"/>
</dbReference>
<dbReference type="KEGG" id="cdiv:CPM_0431"/>
<dbReference type="OrthoDB" id="25379at2157"/>
<dbReference type="EMBL" id="LT671858">
    <property type="protein sequence ID" value="SIM43267.1"/>
    <property type="molecule type" value="Genomic_DNA"/>
</dbReference>
<name>A0A1N5T5B8_9ARCH</name>
<dbReference type="AlphaFoldDB" id="A0A1N5T5B8"/>
<sequence length="143" mass="16976">MVHESSSGIVIFRRMNEIQFLFLMKKDGNLDFPKGHIEKGENKTDAALRETLEETGIECKIIPGFEEKTDYYFYYDKNNIHKDLTLFLGEVEKNVKVKTSDEHEAYVWLNYDESLKFLKFDNQKNIITKAYNFIKEKLYVENN</sequence>
<dbReference type="Proteomes" id="UP000187822">
    <property type="component" value="Chromosome I"/>
</dbReference>
<evidence type="ECO:0000313" key="9">
    <source>
        <dbReference type="Proteomes" id="UP000187822"/>
    </source>
</evidence>
<keyword evidence="4 7" id="KW-0378">Hydrolase</keyword>
<keyword evidence="3" id="KW-0547">Nucleotide-binding</keyword>
<reference evidence="9" key="2">
    <citation type="submission" date="2016-06" db="EMBL/GenBank/DDBJ databases">
        <authorList>
            <person name="Toshchakov V.S."/>
        </authorList>
    </citation>
    <scope>NUCLEOTIDE SEQUENCE [LARGE SCALE GENOMIC DNA]</scope>
    <source>
        <strain>PM4 (JCM 30641</strain>
        <strain evidence="9">\VKM B-2940)</strain>
    </source>
</reference>
<dbReference type="PROSITE" id="PS00893">
    <property type="entry name" value="NUDIX_BOX"/>
    <property type="match status" value="1"/>
</dbReference>
<evidence type="ECO:0000256" key="2">
    <source>
        <dbReference type="ARBA" id="ARBA00018911"/>
    </source>
</evidence>
<keyword evidence="9" id="KW-1185">Reference proteome</keyword>
<evidence type="ECO:0000313" key="8">
    <source>
        <dbReference type="EMBL" id="SJK84315.1"/>
    </source>
</evidence>
<reference evidence="7 10" key="1">
    <citation type="submission" date="2016-04" db="EMBL/GenBank/DDBJ databases">
        <authorList>
            <person name="Evans L.H."/>
            <person name="Alamgir A."/>
            <person name="Owens N."/>
            <person name="Weber N.D."/>
            <person name="Virtaneva K."/>
            <person name="Barbian K."/>
            <person name="Babar A."/>
            <person name="Rosenke K."/>
        </authorList>
    </citation>
    <scope>NUCLEOTIDE SEQUENCE [LARGE SCALE GENOMIC DNA]</scope>
    <source>
        <strain evidence="7">S5</strain>
        <strain evidence="10">S5(T) (JCM 30642 \VKM B-2941)</strain>
    </source>
</reference>
<dbReference type="InterPro" id="IPR000086">
    <property type="entry name" value="NUDIX_hydrolase_dom"/>
</dbReference>
<dbReference type="InterPro" id="IPR015797">
    <property type="entry name" value="NUDIX_hydrolase-like_dom_sf"/>
</dbReference>
<evidence type="ECO:0000313" key="10">
    <source>
        <dbReference type="Proteomes" id="UP000195607"/>
    </source>
</evidence>
<dbReference type="Proteomes" id="UP000195607">
    <property type="component" value="Chromosome I"/>
</dbReference>
<reference evidence="8" key="3">
    <citation type="submission" date="2016-06" db="EMBL/GenBank/DDBJ databases">
        <authorList>
            <person name="Olsen C.W."/>
            <person name="Carey S."/>
            <person name="Hinshaw L."/>
            <person name="Karasin A.I."/>
        </authorList>
    </citation>
    <scope>NUCLEOTIDE SEQUENCE [LARGE SCALE GENOMIC DNA]</scope>
    <source>
        <strain evidence="8">PM4</strain>
    </source>
</reference>
<evidence type="ECO:0000256" key="3">
    <source>
        <dbReference type="ARBA" id="ARBA00022741"/>
    </source>
</evidence>
<evidence type="ECO:0000313" key="7">
    <source>
        <dbReference type="EMBL" id="SIM43267.1"/>
    </source>
</evidence>
<dbReference type="GO" id="GO:0006167">
    <property type="term" value="P:AMP biosynthetic process"/>
    <property type="evidence" value="ECO:0007669"/>
    <property type="project" value="TreeGrafter"/>
</dbReference>
<evidence type="ECO:0000256" key="1">
    <source>
        <dbReference type="ARBA" id="ARBA00005582"/>
    </source>
</evidence>
<dbReference type="InterPro" id="IPR051325">
    <property type="entry name" value="Nudix_hydrolase_domain"/>
</dbReference>
<dbReference type="SUPFAM" id="SSF55811">
    <property type="entry name" value="Nudix"/>
    <property type="match status" value="1"/>
</dbReference>
<organism evidence="7 10">
    <name type="scientific">Cuniculiplasma divulgatum</name>
    <dbReference type="NCBI Taxonomy" id="1673428"/>
    <lineage>
        <taxon>Archaea</taxon>
        <taxon>Methanobacteriati</taxon>
        <taxon>Thermoplasmatota</taxon>
        <taxon>Thermoplasmata</taxon>
        <taxon>Thermoplasmatales</taxon>
        <taxon>Cuniculiplasmataceae</taxon>
        <taxon>Cuniculiplasma</taxon>
    </lineage>
</organism>
<dbReference type="PROSITE" id="PS51462">
    <property type="entry name" value="NUDIX"/>
    <property type="match status" value="1"/>
</dbReference>
<dbReference type="CDD" id="cd03428">
    <property type="entry name" value="NUDIX_Ap4A_Nudt2"/>
    <property type="match status" value="1"/>
</dbReference>
<proteinExistence type="inferred from homology"/>
<dbReference type="PANTHER" id="PTHR21340:SF0">
    <property type="entry name" value="BIS(5'-NUCLEOSYL)-TETRAPHOSPHATASE [ASYMMETRICAL]"/>
    <property type="match status" value="1"/>
</dbReference>
<dbReference type="InterPro" id="IPR003565">
    <property type="entry name" value="Tetra_PHTase"/>
</dbReference>